<evidence type="ECO:0000256" key="6">
    <source>
        <dbReference type="ARBA" id="ARBA00034000"/>
    </source>
</evidence>
<keyword evidence="12" id="KW-1185">Reference proteome</keyword>
<comment type="pathway">
    <text evidence="2">Cell wall biogenesis; peptidoglycan biosynthesis.</text>
</comment>
<reference evidence="11" key="1">
    <citation type="submission" date="2024-05" db="EMBL/GenBank/DDBJ databases">
        <title>Metabacillus sp. nov., isolated from the rhizosphere soil of tomato plants.</title>
        <authorList>
            <person name="Ma R."/>
        </authorList>
    </citation>
    <scope>NUCLEOTIDE SEQUENCE</scope>
    <source>
        <strain evidence="11">DBTR6</strain>
    </source>
</reference>
<dbReference type="Gene3D" id="3.90.1310.10">
    <property type="entry name" value="Penicillin-binding protein 2a (Domain 2)"/>
    <property type="match status" value="1"/>
</dbReference>
<evidence type="ECO:0000256" key="1">
    <source>
        <dbReference type="ARBA" id="ARBA00004370"/>
    </source>
</evidence>
<dbReference type="Gene3D" id="3.30.1390.30">
    <property type="entry name" value="Penicillin-binding protein 2a, domain 3"/>
    <property type="match status" value="1"/>
</dbReference>
<evidence type="ECO:0000256" key="5">
    <source>
        <dbReference type="ARBA" id="ARBA00023136"/>
    </source>
</evidence>
<accession>A0ABS7UUX7</accession>
<evidence type="ECO:0000259" key="10">
    <source>
        <dbReference type="Pfam" id="PF05223"/>
    </source>
</evidence>
<dbReference type="SUPFAM" id="SSF54427">
    <property type="entry name" value="NTF2-like"/>
    <property type="match status" value="1"/>
</dbReference>
<proteinExistence type="inferred from homology"/>
<dbReference type="PANTHER" id="PTHR30627">
    <property type="entry name" value="PEPTIDOGLYCAN D,D-TRANSPEPTIDASE"/>
    <property type="match status" value="1"/>
</dbReference>
<dbReference type="PANTHER" id="PTHR30627:SF25">
    <property type="entry name" value="PENICILLIN-BINDING PROTEIN 3"/>
    <property type="match status" value="1"/>
</dbReference>
<dbReference type="InterPro" id="IPR007887">
    <property type="entry name" value="MecA_N"/>
</dbReference>
<organism evidence="11 12">
    <name type="scientific">Metabacillus rhizolycopersici</name>
    <dbReference type="NCBI Taxonomy" id="2875709"/>
    <lineage>
        <taxon>Bacteria</taxon>
        <taxon>Bacillati</taxon>
        <taxon>Bacillota</taxon>
        <taxon>Bacilli</taxon>
        <taxon>Bacillales</taxon>
        <taxon>Bacillaceae</taxon>
        <taxon>Metabacillus</taxon>
    </lineage>
</organism>
<dbReference type="PROSITE" id="PS51257">
    <property type="entry name" value="PROKAR_LIPOPROTEIN"/>
    <property type="match status" value="1"/>
</dbReference>
<feature type="signal peptide" evidence="7">
    <location>
        <begin position="1"/>
        <end position="18"/>
    </location>
</feature>
<gene>
    <name evidence="11" type="ORF">K9V48_16130</name>
</gene>
<evidence type="ECO:0000256" key="7">
    <source>
        <dbReference type="SAM" id="SignalP"/>
    </source>
</evidence>
<dbReference type="RefSeq" id="WP_224140058.1">
    <property type="nucleotide sequence ID" value="NZ_JAIQUM010000038.1"/>
</dbReference>
<evidence type="ECO:0000313" key="11">
    <source>
        <dbReference type="EMBL" id="MBZ5751734.1"/>
    </source>
</evidence>
<dbReference type="Pfam" id="PF03717">
    <property type="entry name" value="PBP_dimer"/>
    <property type="match status" value="1"/>
</dbReference>
<dbReference type="Pfam" id="PF05223">
    <property type="entry name" value="MecA_N"/>
    <property type="match status" value="1"/>
</dbReference>
<dbReference type="Gene3D" id="3.10.450.100">
    <property type="entry name" value="NTF2-like, domain 1"/>
    <property type="match status" value="1"/>
</dbReference>
<comment type="similarity">
    <text evidence="3">Belongs to the transpeptidase family.</text>
</comment>
<keyword evidence="5" id="KW-0472">Membrane</keyword>
<dbReference type="InterPro" id="IPR032710">
    <property type="entry name" value="NTF2-like_dom_sf"/>
</dbReference>
<dbReference type="Gene3D" id="3.40.710.10">
    <property type="entry name" value="DD-peptidase/beta-lactamase superfamily"/>
    <property type="match status" value="1"/>
</dbReference>
<comment type="caution">
    <text evidence="11">The sequence shown here is derived from an EMBL/GenBank/DDBJ whole genome shotgun (WGS) entry which is preliminary data.</text>
</comment>
<evidence type="ECO:0000256" key="2">
    <source>
        <dbReference type="ARBA" id="ARBA00004752"/>
    </source>
</evidence>
<dbReference type="InterPro" id="IPR001460">
    <property type="entry name" value="PCN-bd_Tpept"/>
</dbReference>
<dbReference type="InterPro" id="IPR050515">
    <property type="entry name" value="Beta-lactam/transpept"/>
</dbReference>
<dbReference type="InterPro" id="IPR036138">
    <property type="entry name" value="PBP_dimer_sf"/>
</dbReference>
<dbReference type="InterPro" id="IPR012338">
    <property type="entry name" value="Beta-lactam/transpept-like"/>
</dbReference>
<feature type="domain" description="NTF2-like N-terminal transpeptidase" evidence="10">
    <location>
        <begin position="25"/>
        <end position="147"/>
    </location>
</feature>
<evidence type="ECO:0000256" key="3">
    <source>
        <dbReference type="ARBA" id="ARBA00007171"/>
    </source>
</evidence>
<comment type="catalytic activity">
    <reaction evidence="6">
        <text>Preferential cleavage: (Ac)2-L-Lys-D-Ala-|-D-Ala. Also transpeptidation of peptidyl-alanyl moieties that are N-acyl substituents of D-alanine.</text>
        <dbReference type="EC" id="3.4.16.4"/>
    </reaction>
</comment>
<protein>
    <recommendedName>
        <fullName evidence="4">serine-type D-Ala-D-Ala carboxypeptidase</fullName>
        <ecNumber evidence="4">3.4.16.4</ecNumber>
    </recommendedName>
</protein>
<evidence type="ECO:0000256" key="4">
    <source>
        <dbReference type="ARBA" id="ARBA00012448"/>
    </source>
</evidence>
<feature type="domain" description="Penicillin-binding protein transpeptidase" evidence="8">
    <location>
        <begin position="352"/>
        <end position="665"/>
    </location>
</feature>
<comment type="subcellular location">
    <subcellularLocation>
        <location evidence="1">Membrane</location>
    </subcellularLocation>
</comment>
<dbReference type="SUPFAM" id="SSF56519">
    <property type="entry name" value="Penicillin binding protein dimerisation domain"/>
    <property type="match status" value="1"/>
</dbReference>
<keyword evidence="7" id="KW-0732">Signal</keyword>
<name>A0ABS7UUX7_9BACI</name>
<feature type="chain" id="PRO_5046977570" description="serine-type D-Ala-D-Ala carboxypeptidase" evidence="7">
    <location>
        <begin position="19"/>
        <end position="671"/>
    </location>
</feature>
<feature type="domain" description="Penicillin-binding protein dimerisation" evidence="9">
    <location>
        <begin position="155"/>
        <end position="312"/>
    </location>
</feature>
<dbReference type="InterPro" id="IPR005311">
    <property type="entry name" value="PBP_dimer"/>
</dbReference>
<evidence type="ECO:0000259" key="8">
    <source>
        <dbReference type="Pfam" id="PF00905"/>
    </source>
</evidence>
<evidence type="ECO:0000313" key="12">
    <source>
        <dbReference type="Proteomes" id="UP001165287"/>
    </source>
</evidence>
<dbReference type="Proteomes" id="UP001165287">
    <property type="component" value="Unassembled WGS sequence"/>
</dbReference>
<dbReference type="Pfam" id="PF00905">
    <property type="entry name" value="Transpeptidase"/>
    <property type="match status" value="1"/>
</dbReference>
<evidence type="ECO:0000259" key="9">
    <source>
        <dbReference type="Pfam" id="PF03717"/>
    </source>
</evidence>
<dbReference type="EC" id="3.4.16.4" evidence="4"/>
<dbReference type="SUPFAM" id="SSF56601">
    <property type="entry name" value="beta-lactamase/transpeptidase-like"/>
    <property type="match status" value="1"/>
</dbReference>
<sequence>MKKIVMLVLFILSMLVLSACSEKPTASDRFSQYIDLWNDQKFSEMYEMLTTSTKETISKEDFISRYTDIYDGISAKDVNVTFEKPTEEEQKGETEVIVYPFSLTMDTLAGEISFEHDVRLTKEEREDGENWFITWLPAMIFPQLEDGEEVKISSQPPARGQIFDQNQNGLAVNGVAHEIGIVPGNLPENHDEVLTELAALLELDRAEIDAKINQSWVRPEDFVPIKKIDSTNTKLLEQLVALPSVLKRDSASRVYPLGESAAHLTGYIGSITAEEFEKLKDKGYSSSSIVGKAGLEEVYEDRLKGETGYKIYVGGTDKIIAEKEPVNGEDIRITINSELQKSLYEQLNGEPGTAVALHPITGETLAMVSSPSYNPNEFIYGMSKEKYSSLADNPLKPLMARFNKTYAPGSSIKPITATIGLESGKLQPNDEKVIKGKSWQQDSSWGKYFITRVSTKIEHVNLENALIYSDNIYFAQLALEIGAETFSNGLKKFGFEEEIDFPFPINKSTIATNGLTNEQLLADSGYGQGQLQMSPFHFAATYTTFVNNGNMIKPYLEKQTEEKATIWKEQIVTSDHAQLLLQDLEQVVQNPNGTAYEPQVEGQKLAGKTGTAELKQSQEDKEGKENGWFVAVNTNDPKLLIAMMVEDVKGKGGSHHVVPKVKQVFKEFTSN</sequence>
<dbReference type="EMBL" id="JAIQUM010000038">
    <property type="protein sequence ID" value="MBZ5751734.1"/>
    <property type="molecule type" value="Genomic_DNA"/>
</dbReference>